<dbReference type="GO" id="GO:0006139">
    <property type="term" value="P:nucleobase-containing compound metabolic process"/>
    <property type="evidence" value="ECO:0007669"/>
    <property type="project" value="InterPro"/>
</dbReference>
<evidence type="ECO:0000313" key="4">
    <source>
        <dbReference type="Proteomes" id="UP000507470"/>
    </source>
</evidence>
<dbReference type="InterPro" id="IPR012337">
    <property type="entry name" value="RNaseH-like_sf"/>
</dbReference>
<dbReference type="PANTHER" id="PTHR46814">
    <property type="entry name" value="EGALITARIAN, ISOFORM B"/>
    <property type="match status" value="1"/>
</dbReference>
<accession>A0A6J8EDW9</accession>
<dbReference type="Pfam" id="PF01612">
    <property type="entry name" value="DNA_pol_A_exo1"/>
    <property type="match status" value="1"/>
</dbReference>
<dbReference type="AlphaFoldDB" id="A0A6J8EDW9"/>
<dbReference type="SUPFAM" id="SSF53098">
    <property type="entry name" value="Ribonuclease H-like"/>
    <property type="match status" value="1"/>
</dbReference>
<feature type="region of interest" description="Disordered" evidence="1">
    <location>
        <begin position="346"/>
        <end position="377"/>
    </location>
</feature>
<dbReference type="OrthoDB" id="26838at2759"/>
<dbReference type="GO" id="GO:0008408">
    <property type="term" value="F:3'-5' exonuclease activity"/>
    <property type="evidence" value="ECO:0007669"/>
    <property type="project" value="InterPro"/>
</dbReference>
<evidence type="ECO:0000259" key="2">
    <source>
        <dbReference type="SMART" id="SM00474"/>
    </source>
</evidence>
<feature type="compositionally biased region" description="Polar residues" evidence="1">
    <location>
        <begin position="347"/>
        <end position="370"/>
    </location>
</feature>
<dbReference type="InterPro" id="IPR002562">
    <property type="entry name" value="3'-5'_exonuclease_dom"/>
</dbReference>
<feature type="compositionally biased region" description="Polar residues" evidence="1">
    <location>
        <begin position="285"/>
        <end position="296"/>
    </location>
</feature>
<dbReference type="EMBL" id="CACVKT020008878">
    <property type="protein sequence ID" value="CAC5418143.1"/>
    <property type="molecule type" value="Genomic_DNA"/>
</dbReference>
<evidence type="ECO:0000256" key="1">
    <source>
        <dbReference type="SAM" id="MobiDB-lite"/>
    </source>
</evidence>
<feature type="region of interest" description="Disordered" evidence="1">
    <location>
        <begin position="285"/>
        <end position="325"/>
    </location>
</feature>
<keyword evidence="4" id="KW-1185">Reference proteome</keyword>
<reference evidence="3 4" key="1">
    <citation type="submission" date="2020-06" db="EMBL/GenBank/DDBJ databases">
        <authorList>
            <person name="Li R."/>
            <person name="Bekaert M."/>
        </authorList>
    </citation>
    <scope>NUCLEOTIDE SEQUENCE [LARGE SCALE GENOMIC DNA]</scope>
    <source>
        <strain evidence="4">wild</strain>
    </source>
</reference>
<dbReference type="SMART" id="SM00474">
    <property type="entry name" value="35EXOc"/>
    <property type="match status" value="1"/>
</dbReference>
<dbReference type="PANTHER" id="PTHR46814:SF1">
    <property type="entry name" value="EGALITARIAN, ISOFORM B"/>
    <property type="match status" value="1"/>
</dbReference>
<gene>
    <name evidence="3" type="ORF">MCOR_50602</name>
</gene>
<feature type="compositionally biased region" description="Basic residues" evidence="1">
    <location>
        <begin position="297"/>
        <end position="315"/>
    </location>
</feature>
<protein>
    <submittedName>
        <fullName evidence="3">EXD1</fullName>
    </submittedName>
</protein>
<proteinExistence type="predicted"/>
<evidence type="ECO:0000313" key="3">
    <source>
        <dbReference type="EMBL" id="CAC5418143.1"/>
    </source>
</evidence>
<sequence>MAAKVSEQGEQTDHSLKYTLISTTEEARELFQRIEKSKQTVAIGFDMEADNIGDTKNGKISIIQIKLIDEPPYIIDIHGSQIDLKTTMFNEIMKSTNIETIIQDPRNDSKMLYEKYRTELKNVFDPQSFQMAVENKSDPTLTTRRLQGKRKSLDFIYETYVGPFPNKNLKEDMKKEMKSKEQRPKLWMKRPLTREMALYAATDVETLLPIRSEMEKYLSQMEETERNGFVKTFQELCIESIYTTDHATKRKIMIRKKEREFEEATYLQESGISLSKAEREILQSLKTQHSSYTSSPTRRRKQSPYRPRAARGKQRKTIERKCPEVKTGQFHAEEISCKQISEDKMNDVSSMQAASTKQETQINETLSSSPTPSPARFDKKRTFVETDENRRGIDIRKEEEIWKSLQDSVVTAKNVKTCERRLDKHWAEQPTMNEFTIDYTYTSNNGSSKCDQR</sequence>
<organism evidence="3 4">
    <name type="scientific">Mytilus coruscus</name>
    <name type="common">Sea mussel</name>
    <dbReference type="NCBI Taxonomy" id="42192"/>
    <lineage>
        <taxon>Eukaryota</taxon>
        <taxon>Metazoa</taxon>
        <taxon>Spiralia</taxon>
        <taxon>Lophotrochozoa</taxon>
        <taxon>Mollusca</taxon>
        <taxon>Bivalvia</taxon>
        <taxon>Autobranchia</taxon>
        <taxon>Pteriomorphia</taxon>
        <taxon>Mytilida</taxon>
        <taxon>Mytiloidea</taxon>
        <taxon>Mytilidae</taxon>
        <taxon>Mytilinae</taxon>
        <taxon>Mytilus</taxon>
    </lineage>
</organism>
<name>A0A6J8EDW9_MYTCO</name>
<dbReference type="GO" id="GO:0003676">
    <property type="term" value="F:nucleic acid binding"/>
    <property type="evidence" value="ECO:0007669"/>
    <property type="project" value="InterPro"/>
</dbReference>
<dbReference type="Gene3D" id="3.30.420.10">
    <property type="entry name" value="Ribonuclease H-like superfamily/Ribonuclease H"/>
    <property type="match status" value="1"/>
</dbReference>
<feature type="domain" description="3'-5' exonuclease" evidence="2">
    <location>
        <begin position="18"/>
        <end position="219"/>
    </location>
</feature>
<dbReference type="InterPro" id="IPR036397">
    <property type="entry name" value="RNaseH_sf"/>
</dbReference>
<dbReference type="Proteomes" id="UP000507470">
    <property type="component" value="Unassembled WGS sequence"/>
</dbReference>